<dbReference type="EMBL" id="CAEZWY010000033">
    <property type="protein sequence ID" value="CAB4669039.1"/>
    <property type="molecule type" value="Genomic_DNA"/>
</dbReference>
<reference evidence="3" key="1">
    <citation type="submission" date="2020-05" db="EMBL/GenBank/DDBJ databases">
        <authorList>
            <person name="Chiriac C."/>
            <person name="Salcher M."/>
            <person name="Ghai R."/>
            <person name="Kavagutti S V."/>
        </authorList>
    </citation>
    <scope>NUCLEOTIDE SEQUENCE</scope>
</reference>
<dbReference type="Pfam" id="PF13830">
    <property type="entry name" value="DUF4192"/>
    <property type="match status" value="1"/>
</dbReference>
<proteinExistence type="predicted"/>
<dbReference type="EMBL" id="CAFAAE010000022">
    <property type="protein sequence ID" value="CAB4786937.1"/>
    <property type="molecule type" value="Genomic_DNA"/>
</dbReference>
<dbReference type="EMBL" id="CAEZUF010000029">
    <property type="protein sequence ID" value="CAB4589028.1"/>
    <property type="molecule type" value="Genomic_DNA"/>
</dbReference>
<evidence type="ECO:0000313" key="1">
    <source>
        <dbReference type="EMBL" id="CAB4589028.1"/>
    </source>
</evidence>
<evidence type="ECO:0000313" key="5">
    <source>
        <dbReference type="EMBL" id="CAB5059075.1"/>
    </source>
</evidence>
<organism evidence="3">
    <name type="scientific">freshwater metagenome</name>
    <dbReference type="NCBI Taxonomy" id="449393"/>
    <lineage>
        <taxon>unclassified sequences</taxon>
        <taxon>metagenomes</taxon>
        <taxon>ecological metagenomes</taxon>
    </lineage>
</organism>
<dbReference type="EMBL" id="CAFBQT010000009">
    <property type="protein sequence ID" value="CAB5059075.1"/>
    <property type="molecule type" value="Genomic_DNA"/>
</dbReference>
<evidence type="ECO:0000313" key="3">
    <source>
        <dbReference type="EMBL" id="CAB4786937.1"/>
    </source>
</evidence>
<gene>
    <name evidence="1" type="ORF">UFOPK1791_00447</name>
    <name evidence="2" type="ORF">UFOPK2312_00461</name>
    <name evidence="3" type="ORF">UFOPK2982_00278</name>
    <name evidence="4" type="ORF">UFOPK3948_00423</name>
    <name evidence="5" type="ORF">UFOPK4355_00152</name>
</gene>
<sequence length="329" mass="36550">MTTLTSPHDLLTAVPFLVGYQPEDSLVLIGLKDDLVGMAMRIDFPEDFDCDQIDNLVSHLEKDCAESALLVAYLPKHISECESLIETIKDALLLRNINLREAIVVREGRWRSSICTDSECCPIEGSPLPILSDSKIAAEQVALGNPLPFQDINELVESISQISADPDLLEVINSVPTIDYDDDPRLLQREGAEAVMDLVNEFETGGISQDKELIALVLVRLHDLQVRDFALGSICNENIDLYWNLWRWLLRIAPAGYIAPIATLFAATSYEKGEGALAQRALDRAVSDDVDYPLAKLLRQVFNAGWPPETFATMRADLHPKICDALFSE</sequence>
<protein>
    <submittedName>
        <fullName evidence="3">Unannotated protein</fullName>
    </submittedName>
</protein>
<accession>A0A6J6WYB1</accession>
<dbReference type="EMBL" id="CAFBOI010000030">
    <property type="protein sequence ID" value="CAB4975193.1"/>
    <property type="molecule type" value="Genomic_DNA"/>
</dbReference>
<dbReference type="InterPro" id="IPR025447">
    <property type="entry name" value="DUF4192"/>
</dbReference>
<evidence type="ECO:0000313" key="2">
    <source>
        <dbReference type="EMBL" id="CAB4669039.1"/>
    </source>
</evidence>
<evidence type="ECO:0000313" key="4">
    <source>
        <dbReference type="EMBL" id="CAB4975193.1"/>
    </source>
</evidence>
<dbReference type="AlphaFoldDB" id="A0A6J6WYB1"/>
<name>A0A6J6WYB1_9ZZZZ</name>